<dbReference type="Pfam" id="PF18582">
    <property type="entry name" value="HZS_alpha"/>
    <property type="match status" value="1"/>
</dbReference>
<evidence type="ECO:0000313" key="3">
    <source>
        <dbReference type="EMBL" id="MDK2123777.1"/>
    </source>
</evidence>
<feature type="domain" description="Hydrazine synthase alpha subunit middle" evidence="2">
    <location>
        <begin position="635"/>
        <end position="686"/>
    </location>
</feature>
<dbReference type="InterPro" id="IPR040698">
    <property type="entry name" value="HZS_alpha_mid"/>
</dbReference>
<name>A0ABT7DYN6_9NEIS</name>
<proteinExistence type="predicted"/>
<evidence type="ECO:0000256" key="1">
    <source>
        <dbReference type="SAM" id="SignalP"/>
    </source>
</evidence>
<feature type="chain" id="PRO_5046665472" description="Hydrazine synthase alpha subunit middle domain-containing protein" evidence="1">
    <location>
        <begin position="22"/>
        <end position="798"/>
    </location>
</feature>
<sequence>MTRLNRLAALVALTWAPLSQAAVTTPHPIVFVTQVPVIADFTTIGSTFGNHQASMDSAARGGDLWIRYQDGTLKNLTEAAGVSSSGLLGTTAIAVRDPSPHWDGKKILFSAVIGGPSKQYEYKTYYWQLYEMTGLGKDETPVITKVAKQPEDFNNIQPIYGTDDRIIFTTDRPRSGERHLYPQLDEYEEAPTVTGLWSLNPATGDLFMLNHAPSGAFTPQIDSFGRVIFSRWDHLQRDQQADADREGSDYGTFNYASEAADAAKLNDRTEMFPEPRQESSSALYGKVNAHTFNQFFPWQINQDGTGEETLNHVGRHDLGNYGNQSFEDDKNLTYCCYEGRGNRLRLLNDIMLQIKEDPSRPGVFLGASMPEFGTHAAGQIVSLNGAPSDNPDNMTATYLTHPDTAGFTDEGKTPSANHSGLYRDPLPLSDGQLVAAHTTETRTDKNEGTSTAPKSRYDFRLKLLTKDASGYYKATEALTAGITKSLSWWSPDVKVSYNGPLWELNPVELKVRQRPQASTQPLPDPEMQVFTEEGVDINAFKDFLKQNDLALMVSRDVTLRDHSDRQQPYNLRVPGGASSVPKTGRVYDVSHLQFVQADQLRGIGGTTNPRAGRRVIAQPMHDDKGKNRFTGVKNAAAVAPDGSVAAFVPARRAMSWQLTNQNDPVVRERYWLTFQPGEVRVCASCHGINKTAHAGQSEPQNKPESLRQLLKIWKNAMTVSNDDRLFDWAERTFAGNFLPKSATTQTALGYTFRQYSATGEYLGTKDGKVYYYKPAPGANIIDVGTLQQYMGEVSKGGY</sequence>
<dbReference type="Proteomes" id="UP001172778">
    <property type="component" value="Unassembled WGS sequence"/>
</dbReference>
<keyword evidence="1" id="KW-0732">Signal</keyword>
<keyword evidence="4" id="KW-1185">Reference proteome</keyword>
<feature type="signal peptide" evidence="1">
    <location>
        <begin position="1"/>
        <end position="21"/>
    </location>
</feature>
<dbReference type="SUPFAM" id="SSF82171">
    <property type="entry name" value="DPP6 N-terminal domain-like"/>
    <property type="match status" value="1"/>
</dbReference>
<comment type="caution">
    <text evidence="3">The sequence shown here is derived from an EMBL/GenBank/DDBJ whole genome shotgun (WGS) entry which is preliminary data.</text>
</comment>
<reference evidence="3" key="1">
    <citation type="submission" date="2023-03" db="EMBL/GenBank/DDBJ databases">
        <title>Chitinimonas shenzhenensis gen. nov., sp. nov., a novel member of family Burkholderiaceae isolated from activated sludge collected in Shen Zhen, China.</title>
        <authorList>
            <person name="Wang X."/>
        </authorList>
    </citation>
    <scope>NUCLEOTIDE SEQUENCE</scope>
    <source>
        <strain evidence="3">DQS-5</strain>
    </source>
</reference>
<gene>
    <name evidence="3" type="ORF">PZA18_06915</name>
</gene>
<dbReference type="EMBL" id="JARRAF010000006">
    <property type="protein sequence ID" value="MDK2123777.1"/>
    <property type="molecule type" value="Genomic_DNA"/>
</dbReference>
<organism evidence="3 4">
    <name type="scientific">Parachitinimonas caeni</name>
    <dbReference type="NCBI Taxonomy" id="3031301"/>
    <lineage>
        <taxon>Bacteria</taxon>
        <taxon>Pseudomonadati</taxon>
        <taxon>Pseudomonadota</taxon>
        <taxon>Betaproteobacteria</taxon>
        <taxon>Neisseriales</taxon>
        <taxon>Chitinibacteraceae</taxon>
        <taxon>Parachitinimonas</taxon>
    </lineage>
</organism>
<protein>
    <recommendedName>
        <fullName evidence="2">Hydrazine synthase alpha subunit middle domain-containing protein</fullName>
    </recommendedName>
</protein>
<evidence type="ECO:0000259" key="2">
    <source>
        <dbReference type="Pfam" id="PF18582"/>
    </source>
</evidence>
<accession>A0ABT7DYN6</accession>
<evidence type="ECO:0000313" key="4">
    <source>
        <dbReference type="Proteomes" id="UP001172778"/>
    </source>
</evidence>
<dbReference type="RefSeq" id="WP_284100082.1">
    <property type="nucleotide sequence ID" value="NZ_JARRAF010000006.1"/>
</dbReference>